<dbReference type="PANTHER" id="PTHR42951:SF17">
    <property type="entry name" value="METALLO-BETA-LACTAMASE DOMAIN-CONTAINING PROTEIN"/>
    <property type="match status" value="1"/>
</dbReference>
<feature type="domain" description="Metallo-beta-lactamase" evidence="1">
    <location>
        <begin position="24"/>
        <end position="200"/>
    </location>
</feature>
<protein>
    <recommendedName>
        <fullName evidence="1">Metallo-beta-lactamase domain-containing protein</fullName>
    </recommendedName>
</protein>
<dbReference type="InterPro" id="IPR036866">
    <property type="entry name" value="RibonucZ/Hydroxyglut_hydro"/>
</dbReference>
<dbReference type="SMART" id="SM00849">
    <property type="entry name" value="Lactamase_B"/>
    <property type="match status" value="1"/>
</dbReference>
<dbReference type="EMBL" id="BAAAOS010000053">
    <property type="protein sequence ID" value="GAA1602785.1"/>
    <property type="molecule type" value="Genomic_DNA"/>
</dbReference>
<accession>A0ABN2EDF7</accession>
<evidence type="ECO:0000313" key="3">
    <source>
        <dbReference type="Proteomes" id="UP001500393"/>
    </source>
</evidence>
<name>A0ABN2EDF7_9ACTN</name>
<dbReference type="CDD" id="cd07721">
    <property type="entry name" value="yflN-like_MBL-fold"/>
    <property type="match status" value="1"/>
</dbReference>
<dbReference type="InterPro" id="IPR001279">
    <property type="entry name" value="Metallo-B-lactamas"/>
</dbReference>
<evidence type="ECO:0000259" key="1">
    <source>
        <dbReference type="SMART" id="SM00849"/>
    </source>
</evidence>
<comment type="caution">
    <text evidence="2">The sequence shown here is derived from an EMBL/GenBank/DDBJ whole genome shotgun (WGS) entry which is preliminary data.</text>
</comment>
<keyword evidence="3" id="KW-1185">Reference proteome</keyword>
<dbReference type="PANTHER" id="PTHR42951">
    <property type="entry name" value="METALLO-BETA-LACTAMASE DOMAIN-CONTAINING"/>
    <property type="match status" value="1"/>
</dbReference>
<dbReference type="InterPro" id="IPR050855">
    <property type="entry name" value="NDM-1-like"/>
</dbReference>
<proteinExistence type="predicted"/>
<evidence type="ECO:0000313" key="2">
    <source>
        <dbReference type="EMBL" id="GAA1602785.1"/>
    </source>
</evidence>
<dbReference type="SUPFAM" id="SSF56281">
    <property type="entry name" value="Metallo-hydrolase/oxidoreductase"/>
    <property type="match status" value="1"/>
</dbReference>
<reference evidence="2 3" key="1">
    <citation type="journal article" date="2019" name="Int. J. Syst. Evol. Microbiol.">
        <title>The Global Catalogue of Microorganisms (GCM) 10K type strain sequencing project: providing services to taxonomists for standard genome sequencing and annotation.</title>
        <authorList>
            <consortium name="The Broad Institute Genomics Platform"/>
            <consortium name="The Broad Institute Genome Sequencing Center for Infectious Disease"/>
            <person name="Wu L."/>
            <person name="Ma J."/>
        </authorList>
    </citation>
    <scope>NUCLEOTIDE SEQUENCE [LARGE SCALE GENOMIC DNA]</scope>
    <source>
        <strain evidence="2 3">JCM 14969</strain>
    </source>
</reference>
<sequence length="215" mass="23688">MYMIPLVRGLTDGVYQLLGRPPHFMNAYLVDDVLVDAGTPAAAGRILRQLRGRQVSAHVVTHAHPDHFGSSHAVCEALDLPLWAGVDDVEAIETATPVTAQGRIPALMARMKMPPAHPVERKLQEGDEVGSFTVLDVPGHSPGHIALWREADRTLLCGDVFFRLPRLSAPWKFLTVDVERNRESMRKLAALRPALVLFGHGPPLRDPDLLSRVAR</sequence>
<dbReference type="Pfam" id="PF00753">
    <property type="entry name" value="Lactamase_B"/>
    <property type="match status" value="1"/>
</dbReference>
<gene>
    <name evidence="2" type="ORF">GCM10009789_65980</name>
</gene>
<organism evidence="2 3">
    <name type="scientific">Kribbella sancticallisti</name>
    <dbReference type="NCBI Taxonomy" id="460087"/>
    <lineage>
        <taxon>Bacteria</taxon>
        <taxon>Bacillati</taxon>
        <taxon>Actinomycetota</taxon>
        <taxon>Actinomycetes</taxon>
        <taxon>Propionibacteriales</taxon>
        <taxon>Kribbellaceae</taxon>
        <taxon>Kribbella</taxon>
    </lineage>
</organism>
<dbReference type="Proteomes" id="UP001500393">
    <property type="component" value="Unassembled WGS sequence"/>
</dbReference>
<dbReference type="Gene3D" id="3.60.15.10">
    <property type="entry name" value="Ribonuclease Z/Hydroxyacylglutathione hydrolase-like"/>
    <property type="match status" value="1"/>
</dbReference>